<dbReference type="Gene3D" id="3.80.10.10">
    <property type="entry name" value="Ribonuclease Inhibitor"/>
    <property type="match status" value="1"/>
</dbReference>
<dbReference type="AlphaFoldDB" id="A0A9P5WYA8"/>
<reference evidence="1" key="1">
    <citation type="submission" date="2020-11" db="EMBL/GenBank/DDBJ databases">
        <authorList>
            <consortium name="DOE Joint Genome Institute"/>
            <person name="Ahrendt S."/>
            <person name="Riley R."/>
            <person name="Andreopoulos W."/>
            <person name="Labutti K."/>
            <person name="Pangilinan J."/>
            <person name="Ruiz-Duenas F.J."/>
            <person name="Barrasa J.M."/>
            <person name="Sanchez-Garcia M."/>
            <person name="Camarero S."/>
            <person name="Miyauchi S."/>
            <person name="Serrano A."/>
            <person name="Linde D."/>
            <person name="Babiker R."/>
            <person name="Drula E."/>
            <person name="Ayuso-Fernandez I."/>
            <person name="Pacheco R."/>
            <person name="Padilla G."/>
            <person name="Ferreira P."/>
            <person name="Barriuso J."/>
            <person name="Kellner H."/>
            <person name="Castanera R."/>
            <person name="Alfaro M."/>
            <person name="Ramirez L."/>
            <person name="Pisabarro A.G."/>
            <person name="Kuo A."/>
            <person name="Tritt A."/>
            <person name="Lipzen A."/>
            <person name="He G."/>
            <person name="Yan M."/>
            <person name="Ng V."/>
            <person name="Cullen D."/>
            <person name="Martin F."/>
            <person name="Rosso M.-N."/>
            <person name="Henrissat B."/>
            <person name="Hibbett D."/>
            <person name="Martinez A.T."/>
            <person name="Grigoriev I.V."/>
        </authorList>
    </citation>
    <scope>NUCLEOTIDE SEQUENCE</scope>
    <source>
        <strain evidence="1">MF-IS2</strain>
    </source>
</reference>
<gene>
    <name evidence="1" type="ORF">P691DRAFT_769469</name>
</gene>
<organism evidence="1 2">
    <name type="scientific">Macrolepiota fuliginosa MF-IS2</name>
    <dbReference type="NCBI Taxonomy" id="1400762"/>
    <lineage>
        <taxon>Eukaryota</taxon>
        <taxon>Fungi</taxon>
        <taxon>Dikarya</taxon>
        <taxon>Basidiomycota</taxon>
        <taxon>Agaricomycotina</taxon>
        <taxon>Agaricomycetes</taxon>
        <taxon>Agaricomycetidae</taxon>
        <taxon>Agaricales</taxon>
        <taxon>Agaricineae</taxon>
        <taxon>Agaricaceae</taxon>
        <taxon>Macrolepiota</taxon>
    </lineage>
</organism>
<dbReference type="EMBL" id="MU154004">
    <property type="protein sequence ID" value="KAF9439546.1"/>
    <property type="molecule type" value="Genomic_DNA"/>
</dbReference>
<comment type="caution">
    <text evidence="1">The sequence shown here is derived from an EMBL/GenBank/DDBJ whole genome shotgun (WGS) entry which is preliminary data.</text>
</comment>
<dbReference type="SUPFAM" id="SSF52075">
    <property type="entry name" value="Outer arm dynein light chain 1"/>
    <property type="match status" value="1"/>
</dbReference>
<dbReference type="Proteomes" id="UP000807342">
    <property type="component" value="Unassembled WGS sequence"/>
</dbReference>
<evidence type="ECO:0000313" key="2">
    <source>
        <dbReference type="Proteomes" id="UP000807342"/>
    </source>
</evidence>
<protein>
    <submittedName>
        <fullName evidence="1">Uncharacterized protein</fullName>
    </submittedName>
</protein>
<keyword evidence="2" id="KW-1185">Reference proteome</keyword>
<proteinExistence type="predicted"/>
<dbReference type="InterPro" id="IPR032675">
    <property type="entry name" value="LRR_dom_sf"/>
</dbReference>
<dbReference type="OrthoDB" id="5584805at2759"/>
<name>A0A9P5WYA8_9AGAR</name>
<sequence length="100" mass="11592">MSLYLQNNRLKDLLALFPEFKFLATLNVSNNQLKVIPVVASKITIFKDLDMSFNAVEALLLNIRDLYVLGRFSFLGNMISRVPDAFCRLERLEYMGCRRN</sequence>
<accession>A0A9P5WYA8</accession>
<evidence type="ECO:0000313" key="1">
    <source>
        <dbReference type="EMBL" id="KAF9439546.1"/>
    </source>
</evidence>